<dbReference type="Pfam" id="PF01557">
    <property type="entry name" value="FAA_hydrolase"/>
    <property type="match status" value="1"/>
</dbReference>
<proteinExistence type="predicted"/>
<organism evidence="3 4">
    <name type="scientific">Mesorhizobium plurifarium</name>
    <dbReference type="NCBI Taxonomy" id="69974"/>
    <lineage>
        <taxon>Bacteria</taxon>
        <taxon>Pseudomonadati</taxon>
        <taxon>Pseudomonadota</taxon>
        <taxon>Alphaproteobacteria</taxon>
        <taxon>Hyphomicrobiales</taxon>
        <taxon>Phyllobacteriaceae</taxon>
        <taxon>Mesorhizobium</taxon>
    </lineage>
</organism>
<dbReference type="PANTHER" id="PTHR30143:SF0">
    <property type="entry name" value="2-KETO-4-PENTENOATE HYDRATASE"/>
    <property type="match status" value="1"/>
</dbReference>
<accession>A0A090F403</accession>
<dbReference type="InterPro" id="IPR011234">
    <property type="entry name" value="Fumarylacetoacetase-like_C"/>
</dbReference>
<dbReference type="InterPro" id="IPR036663">
    <property type="entry name" value="Fumarylacetoacetase_C_sf"/>
</dbReference>
<dbReference type="STRING" id="69974.MPLDJ20_20397"/>
<dbReference type="GO" id="GO:0008684">
    <property type="term" value="F:2-oxopent-4-enoate hydratase activity"/>
    <property type="evidence" value="ECO:0007669"/>
    <property type="project" value="TreeGrafter"/>
</dbReference>
<keyword evidence="3" id="KW-0548">Nucleotidyltransferase</keyword>
<dbReference type="PANTHER" id="PTHR30143">
    <property type="entry name" value="ACID HYDRATASE"/>
    <property type="match status" value="1"/>
</dbReference>
<dbReference type="Proteomes" id="UP000045285">
    <property type="component" value="Unassembled WGS sequence"/>
</dbReference>
<evidence type="ECO:0000256" key="1">
    <source>
        <dbReference type="ARBA" id="ARBA00023239"/>
    </source>
</evidence>
<reference evidence="4" key="1">
    <citation type="submission" date="2014-08" db="EMBL/GenBank/DDBJ databases">
        <authorList>
            <person name="Moulin L."/>
        </authorList>
    </citation>
    <scope>NUCLEOTIDE SEQUENCE [LARGE SCALE GENOMIC DNA]</scope>
</reference>
<dbReference type="GO" id="GO:0004781">
    <property type="term" value="F:sulfate adenylyltransferase (ATP) activity"/>
    <property type="evidence" value="ECO:0007669"/>
    <property type="project" value="UniProtKB-EC"/>
</dbReference>
<keyword evidence="3" id="KW-0808">Transferase</keyword>
<dbReference type="GO" id="GO:0005737">
    <property type="term" value="C:cytoplasm"/>
    <property type="evidence" value="ECO:0007669"/>
    <property type="project" value="TreeGrafter"/>
</dbReference>
<gene>
    <name evidence="3" type="ORF">MPL3356_150159</name>
</gene>
<dbReference type="InterPro" id="IPR050772">
    <property type="entry name" value="Hydratase-Decarb/MhpD_sf"/>
</dbReference>
<dbReference type="EC" id="2.7.7.4" evidence="3"/>
<evidence type="ECO:0000259" key="2">
    <source>
        <dbReference type="Pfam" id="PF01557"/>
    </source>
</evidence>
<feature type="domain" description="Fumarylacetoacetase-like C-terminal" evidence="2">
    <location>
        <begin position="85"/>
        <end position="236"/>
    </location>
</feature>
<dbReference type="SUPFAM" id="SSF56529">
    <property type="entry name" value="FAH"/>
    <property type="match status" value="1"/>
</dbReference>
<sequence>MAFDIVGAAQALVRGHRDNTQFVTIEGLSDLASAYKVQDAYVGTIIGDDRIAGYKIGLTSRSMQSMCGIDHPVAGAIFGRRVMHSGAKLSLTGYGHLGVEFEICARLGRDLAPRAAPYTRDEVAAAVDGVCAAVEVVDDRHADYSVLDVRSLVADNSWNAGVVLGDFVAPPAALEKVEAVVYQDGVEIGRGVGADALGHPYEPLAWLADHLGASGRGMKAGDIVMTGSIVRTRFPDKAFSYRFDIAGLGSVEVSGA</sequence>
<evidence type="ECO:0000313" key="4">
    <source>
        <dbReference type="Proteomes" id="UP000045285"/>
    </source>
</evidence>
<keyword evidence="4" id="KW-1185">Reference proteome</keyword>
<keyword evidence="1" id="KW-0456">Lyase</keyword>
<name>A0A090F403_MESPL</name>
<evidence type="ECO:0000313" key="3">
    <source>
        <dbReference type="EMBL" id="CDX13987.1"/>
    </source>
</evidence>
<dbReference type="AlphaFoldDB" id="A0A090F403"/>
<dbReference type="EMBL" id="CCMZ01000007">
    <property type="protein sequence ID" value="CDX13987.1"/>
    <property type="molecule type" value="Genomic_DNA"/>
</dbReference>
<protein>
    <submittedName>
        <fullName evidence="3">Sulfate adenylyltransferase subunit 2</fullName>
        <ecNumber evidence="3">2.7.7.4</ecNumber>
    </submittedName>
</protein>
<dbReference type="Gene3D" id="3.90.850.10">
    <property type="entry name" value="Fumarylacetoacetase-like, C-terminal domain"/>
    <property type="match status" value="1"/>
</dbReference>